<evidence type="ECO:0000259" key="2">
    <source>
        <dbReference type="Pfam" id="PF00534"/>
    </source>
</evidence>
<protein>
    <submittedName>
        <fullName evidence="4">Glycosyl transferase, group 1</fullName>
        <ecNumber evidence="4">2.4.1.11</ecNumber>
        <ecNumber evidence="4">2.4.1.345</ecNumber>
    </submittedName>
</protein>
<keyword evidence="1 4" id="KW-0808">Transferase</keyword>
<accession>A0A378XZ79</accession>
<dbReference type="PANTHER" id="PTHR46401:SF2">
    <property type="entry name" value="GLYCOSYLTRANSFERASE WBBK-RELATED"/>
    <property type="match status" value="1"/>
</dbReference>
<sequence length="344" mass="39245">MASKQSKAFKNRPLTIVQVISNYPDAQPVPSIKGGTEKVVHELTEELVRRGHHVSLFAARGSRSSARLITYPKGLKHSQIPQYVLRHMPSGTHIIHDHTFRSAVARRKLPCSSLCTVHLPVRRHGKNPVYVSKRARQLMGGGKGFYIYNGINTHEYEFSSEKRNYLLFMGRIIPDKGVLQAIQVAERTGKRLLIAGPIKAPVFFRREIQTRIQRNPNIRYVGPVGGDRKQKLLKHAECLLFPSLWEEPFGLVMVEAMACGTPVLALKNGSVPEVLSGFPQLICKSVGQMARKAQQKNYPSPAQLRLYVSQRFTNKQMTSNYLRLYREIIRRREQKRGHRKPIRR</sequence>
<dbReference type="RefSeq" id="WP_019687148.1">
    <property type="nucleotide sequence ID" value="NZ_CP036496.1"/>
</dbReference>
<reference evidence="4 5" key="1">
    <citation type="submission" date="2018-06" db="EMBL/GenBank/DDBJ databases">
        <authorList>
            <consortium name="Pathogen Informatics"/>
            <person name="Doyle S."/>
        </authorList>
    </citation>
    <scope>NUCLEOTIDE SEQUENCE [LARGE SCALE GENOMIC DNA]</scope>
    <source>
        <strain evidence="4 5">NCTC10343</strain>
    </source>
</reference>
<evidence type="ECO:0000256" key="1">
    <source>
        <dbReference type="ARBA" id="ARBA00022679"/>
    </source>
</evidence>
<proteinExistence type="predicted"/>
<name>A0A378XZ79_PAEPO</name>
<dbReference type="InterPro" id="IPR001296">
    <property type="entry name" value="Glyco_trans_1"/>
</dbReference>
<keyword evidence="4" id="KW-0328">Glycosyltransferase</keyword>
<dbReference type="GO" id="GO:0004373">
    <property type="term" value="F:alpha-1,4-glucan glucosyltransferase (UDP-glucose donor) activity"/>
    <property type="evidence" value="ECO:0007669"/>
    <property type="project" value="UniProtKB-EC"/>
</dbReference>
<dbReference type="GeneID" id="93345839"/>
<evidence type="ECO:0000259" key="3">
    <source>
        <dbReference type="Pfam" id="PF13439"/>
    </source>
</evidence>
<dbReference type="SUPFAM" id="SSF53756">
    <property type="entry name" value="UDP-Glycosyltransferase/glycogen phosphorylase"/>
    <property type="match status" value="1"/>
</dbReference>
<dbReference type="AlphaFoldDB" id="A0A378XZ79"/>
<feature type="domain" description="Glycosyl transferase family 1" evidence="2">
    <location>
        <begin position="159"/>
        <end position="276"/>
    </location>
</feature>
<dbReference type="InterPro" id="IPR028098">
    <property type="entry name" value="Glyco_trans_4-like_N"/>
</dbReference>
<dbReference type="EC" id="2.4.1.11" evidence="4"/>
<gene>
    <name evidence="4" type="primary">PIGA</name>
    <name evidence="4" type="ORF">NCTC10343_02441</name>
</gene>
<dbReference type="Pfam" id="PF00534">
    <property type="entry name" value="Glycos_transf_1"/>
    <property type="match status" value="1"/>
</dbReference>
<dbReference type="Proteomes" id="UP000254400">
    <property type="component" value="Unassembled WGS sequence"/>
</dbReference>
<dbReference type="EC" id="2.4.1.345" evidence="4"/>
<evidence type="ECO:0000313" key="5">
    <source>
        <dbReference type="Proteomes" id="UP000254400"/>
    </source>
</evidence>
<dbReference type="Gene3D" id="3.40.50.2000">
    <property type="entry name" value="Glycogen Phosphorylase B"/>
    <property type="match status" value="2"/>
</dbReference>
<dbReference type="GO" id="GO:0043750">
    <property type="term" value="F:phosphatidylinositol alpha-mannosyltransferase activity"/>
    <property type="evidence" value="ECO:0007669"/>
    <property type="project" value="UniProtKB-EC"/>
</dbReference>
<dbReference type="CDD" id="cd03802">
    <property type="entry name" value="GT4_AviGT4-like"/>
    <property type="match status" value="1"/>
</dbReference>
<dbReference type="PANTHER" id="PTHR46401">
    <property type="entry name" value="GLYCOSYLTRANSFERASE WBBK-RELATED"/>
    <property type="match status" value="1"/>
</dbReference>
<organism evidence="4 5">
    <name type="scientific">Paenibacillus polymyxa</name>
    <name type="common">Bacillus polymyxa</name>
    <dbReference type="NCBI Taxonomy" id="1406"/>
    <lineage>
        <taxon>Bacteria</taxon>
        <taxon>Bacillati</taxon>
        <taxon>Bacillota</taxon>
        <taxon>Bacilli</taxon>
        <taxon>Bacillales</taxon>
        <taxon>Paenibacillaceae</taxon>
        <taxon>Paenibacillus</taxon>
    </lineage>
</organism>
<evidence type="ECO:0000313" key="4">
    <source>
        <dbReference type="EMBL" id="SUA69580.1"/>
    </source>
</evidence>
<dbReference type="EMBL" id="UGSC01000001">
    <property type="protein sequence ID" value="SUA69580.1"/>
    <property type="molecule type" value="Genomic_DNA"/>
</dbReference>
<dbReference type="Pfam" id="PF13439">
    <property type="entry name" value="Glyco_transf_4"/>
    <property type="match status" value="1"/>
</dbReference>
<feature type="domain" description="Glycosyltransferase subfamily 4-like N-terminal" evidence="3">
    <location>
        <begin position="34"/>
        <end position="125"/>
    </location>
</feature>